<protein>
    <recommendedName>
        <fullName evidence="3">DUF2024 domain-containing protein</fullName>
    </recommendedName>
</protein>
<dbReference type="SUPFAM" id="SSF160766">
    <property type="entry name" value="NE1680-like"/>
    <property type="match status" value="1"/>
</dbReference>
<evidence type="ECO:0000313" key="2">
    <source>
        <dbReference type="Proteomes" id="UP000036261"/>
    </source>
</evidence>
<dbReference type="Pfam" id="PF09630">
    <property type="entry name" value="DUF2024"/>
    <property type="match status" value="1"/>
</dbReference>
<dbReference type="Gene3D" id="3.10.510.10">
    <property type="entry name" value="NE1680-like"/>
    <property type="match status" value="1"/>
</dbReference>
<evidence type="ECO:0000313" key="1">
    <source>
        <dbReference type="EMBL" id="KMQ65171.1"/>
    </source>
</evidence>
<organism evidence="1 2">
    <name type="scientific">Chryseobacterium angstadtii</name>
    <dbReference type="NCBI Taxonomy" id="558151"/>
    <lineage>
        <taxon>Bacteria</taxon>
        <taxon>Pseudomonadati</taxon>
        <taxon>Bacteroidota</taxon>
        <taxon>Flavobacteriia</taxon>
        <taxon>Flavobacteriales</taxon>
        <taxon>Weeksellaceae</taxon>
        <taxon>Chryseobacterium group</taxon>
        <taxon>Chryseobacterium</taxon>
    </lineage>
</organism>
<dbReference type="EMBL" id="LFND01000003">
    <property type="protein sequence ID" value="KMQ65171.1"/>
    <property type="molecule type" value="Genomic_DNA"/>
</dbReference>
<evidence type="ECO:0008006" key="3">
    <source>
        <dbReference type="Google" id="ProtNLM"/>
    </source>
</evidence>
<comment type="caution">
    <text evidence="1">The sequence shown here is derived from an EMBL/GenBank/DDBJ whole genome shotgun (WGS) entry which is preliminary data.</text>
</comment>
<dbReference type="STRING" id="558151.ACM46_08745"/>
<keyword evidence="2" id="KW-1185">Reference proteome</keyword>
<gene>
    <name evidence="1" type="ORF">ACM46_08745</name>
</gene>
<name>A0A0J7IGQ6_9FLAO</name>
<dbReference type="AlphaFoldDB" id="A0A0J7IGQ6"/>
<dbReference type="InterPro" id="IPR018592">
    <property type="entry name" value="DUF2024"/>
</dbReference>
<dbReference type="InterPro" id="IPR023122">
    <property type="entry name" value="NE1680-like_sf"/>
</dbReference>
<dbReference type="Proteomes" id="UP000036261">
    <property type="component" value="Unassembled WGS sequence"/>
</dbReference>
<dbReference type="PATRIC" id="fig|558151.6.peg.1834"/>
<dbReference type="OrthoDB" id="9795699at2"/>
<reference evidence="1 2" key="1">
    <citation type="journal article" date="2013" name="Int. J. Syst. Evol. Microbiol.">
        <title>Chryseobacterium angstadtii sp. nov., isolated from a newt tank.</title>
        <authorList>
            <person name="Kirk K.E."/>
            <person name="Hoffman J.A."/>
            <person name="Smith K.A."/>
            <person name="Strahan B.L."/>
            <person name="Failor K.C."/>
            <person name="Krebs J.E."/>
            <person name="Gale A.N."/>
            <person name="Do T.D."/>
            <person name="Sontag T.C."/>
            <person name="Batties A.M."/>
            <person name="Mistiszyn K."/>
            <person name="Newman J.D."/>
        </authorList>
    </citation>
    <scope>NUCLEOTIDE SEQUENCE [LARGE SCALE GENOMIC DNA]</scope>
    <source>
        <strain evidence="1 2">KM</strain>
    </source>
</reference>
<accession>A0A0J7IGQ6</accession>
<sequence>MKIAVWDTYVTKKDGTLMHFDILVPDDMNDTKLIFEHGQNYLAQKGQKGQALTSKECSLCHIEEATPEIKQSIEARGYSIIEMEGCN</sequence>
<proteinExistence type="predicted"/>